<gene>
    <name evidence="1" type="ORF">LX64_03515</name>
</gene>
<accession>A0A327QCX9</accession>
<evidence type="ECO:0000313" key="2">
    <source>
        <dbReference type="Proteomes" id="UP000249547"/>
    </source>
</evidence>
<evidence type="ECO:0000313" key="1">
    <source>
        <dbReference type="EMBL" id="RAJ02496.1"/>
    </source>
</evidence>
<proteinExistence type="predicted"/>
<keyword evidence="2" id="KW-1185">Reference proteome</keyword>
<protein>
    <submittedName>
        <fullName evidence="1">Uncharacterized protein</fullName>
    </submittedName>
</protein>
<dbReference type="EMBL" id="QLLL01000006">
    <property type="protein sequence ID" value="RAJ02496.1"/>
    <property type="molecule type" value="Genomic_DNA"/>
</dbReference>
<comment type="caution">
    <text evidence="1">The sequence shown here is derived from an EMBL/GenBank/DDBJ whole genome shotgun (WGS) entry which is preliminary data.</text>
</comment>
<organism evidence="1 2">
    <name type="scientific">Chitinophaga skermanii</name>
    <dbReference type="NCBI Taxonomy" id="331697"/>
    <lineage>
        <taxon>Bacteria</taxon>
        <taxon>Pseudomonadati</taxon>
        <taxon>Bacteroidota</taxon>
        <taxon>Chitinophagia</taxon>
        <taxon>Chitinophagales</taxon>
        <taxon>Chitinophagaceae</taxon>
        <taxon>Chitinophaga</taxon>
    </lineage>
</organism>
<dbReference type="Proteomes" id="UP000249547">
    <property type="component" value="Unassembled WGS sequence"/>
</dbReference>
<dbReference type="AlphaFoldDB" id="A0A327QCX9"/>
<sequence>MITFFITKNIDYFYLSCQKISQKAVEIANPKPRLISQKV</sequence>
<name>A0A327QCX9_9BACT</name>
<reference evidence="1 2" key="1">
    <citation type="submission" date="2018-06" db="EMBL/GenBank/DDBJ databases">
        <title>Genomic Encyclopedia of Archaeal and Bacterial Type Strains, Phase II (KMG-II): from individual species to whole genera.</title>
        <authorList>
            <person name="Goeker M."/>
        </authorList>
    </citation>
    <scope>NUCLEOTIDE SEQUENCE [LARGE SCALE GENOMIC DNA]</scope>
    <source>
        <strain evidence="1 2">DSM 23857</strain>
    </source>
</reference>